<dbReference type="NCBIfam" id="TIGR04057">
    <property type="entry name" value="SusC_RagA_signa"/>
    <property type="match status" value="1"/>
</dbReference>
<protein>
    <submittedName>
        <fullName evidence="9">SusC/RagA family protein</fullName>
    </submittedName>
</protein>
<evidence type="ECO:0000313" key="10">
    <source>
        <dbReference type="Proteomes" id="UP000181790"/>
    </source>
</evidence>
<evidence type="ECO:0000256" key="3">
    <source>
        <dbReference type="ARBA" id="ARBA00022452"/>
    </source>
</evidence>
<evidence type="ECO:0000256" key="1">
    <source>
        <dbReference type="ARBA" id="ARBA00004571"/>
    </source>
</evidence>
<evidence type="ECO:0000256" key="7">
    <source>
        <dbReference type="PROSITE-ProRule" id="PRU01360"/>
    </source>
</evidence>
<dbReference type="InterPro" id="IPR037066">
    <property type="entry name" value="Plug_dom_sf"/>
</dbReference>
<evidence type="ECO:0000259" key="8">
    <source>
        <dbReference type="Pfam" id="PF07715"/>
    </source>
</evidence>
<dbReference type="InterPro" id="IPR039426">
    <property type="entry name" value="TonB-dep_rcpt-like"/>
</dbReference>
<dbReference type="InterPro" id="IPR012910">
    <property type="entry name" value="Plug_dom"/>
</dbReference>
<organism evidence="9 10">
    <name type="scientific">Arsenicibacter rosenii</name>
    <dbReference type="NCBI Taxonomy" id="1750698"/>
    <lineage>
        <taxon>Bacteria</taxon>
        <taxon>Pseudomonadati</taxon>
        <taxon>Bacteroidota</taxon>
        <taxon>Cytophagia</taxon>
        <taxon>Cytophagales</taxon>
        <taxon>Spirosomataceae</taxon>
        <taxon>Arsenicibacter</taxon>
    </lineage>
</organism>
<reference evidence="9 10" key="1">
    <citation type="submission" date="2016-10" db="EMBL/GenBank/DDBJ databases">
        <title>Arsenicibacter rosenii gen. nov., sp. nov., an efficient arsenic-methylating bacterium isolated from an arsenic-contaminated paddy soil.</title>
        <authorList>
            <person name="Huang K."/>
        </authorList>
    </citation>
    <scope>NUCLEOTIDE SEQUENCE [LARGE SCALE GENOMIC DNA]</scope>
    <source>
        <strain evidence="9 10">SM-1</strain>
    </source>
</reference>
<evidence type="ECO:0000313" key="9">
    <source>
        <dbReference type="EMBL" id="OIN56064.1"/>
    </source>
</evidence>
<comment type="subcellular location">
    <subcellularLocation>
        <location evidence="1 7">Cell outer membrane</location>
        <topology evidence="1 7">Multi-pass membrane protein</topology>
    </subcellularLocation>
</comment>
<dbReference type="Gene3D" id="2.60.40.1120">
    <property type="entry name" value="Carboxypeptidase-like, regulatory domain"/>
    <property type="match status" value="1"/>
</dbReference>
<keyword evidence="2 7" id="KW-0813">Transport</keyword>
<evidence type="ECO:0000256" key="5">
    <source>
        <dbReference type="ARBA" id="ARBA00023136"/>
    </source>
</evidence>
<dbReference type="NCBIfam" id="TIGR04056">
    <property type="entry name" value="OMP_RagA_SusC"/>
    <property type="match status" value="1"/>
</dbReference>
<evidence type="ECO:0000256" key="6">
    <source>
        <dbReference type="ARBA" id="ARBA00023237"/>
    </source>
</evidence>
<gene>
    <name evidence="9" type="ORF">BLX24_26770</name>
</gene>
<dbReference type="GO" id="GO:0009279">
    <property type="term" value="C:cell outer membrane"/>
    <property type="evidence" value="ECO:0007669"/>
    <property type="project" value="UniProtKB-SubCell"/>
</dbReference>
<evidence type="ECO:0000256" key="2">
    <source>
        <dbReference type="ARBA" id="ARBA00022448"/>
    </source>
</evidence>
<dbReference type="Gene3D" id="2.170.130.10">
    <property type="entry name" value="TonB-dependent receptor, plug domain"/>
    <property type="match status" value="1"/>
</dbReference>
<proteinExistence type="inferred from homology"/>
<dbReference type="SUPFAM" id="SSF56935">
    <property type="entry name" value="Porins"/>
    <property type="match status" value="1"/>
</dbReference>
<name>A0A1S2VBG0_9BACT</name>
<keyword evidence="4 7" id="KW-0812">Transmembrane</keyword>
<evidence type="ECO:0000256" key="4">
    <source>
        <dbReference type="ARBA" id="ARBA00022692"/>
    </source>
</evidence>
<comment type="similarity">
    <text evidence="7">Belongs to the TonB-dependent receptor family.</text>
</comment>
<dbReference type="Pfam" id="PF07715">
    <property type="entry name" value="Plug"/>
    <property type="match status" value="1"/>
</dbReference>
<keyword evidence="10" id="KW-1185">Reference proteome</keyword>
<dbReference type="Proteomes" id="UP000181790">
    <property type="component" value="Unassembled WGS sequence"/>
</dbReference>
<comment type="caution">
    <text evidence="9">The sequence shown here is derived from an EMBL/GenBank/DDBJ whole genome shotgun (WGS) entry which is preliminary data.</text>
</comment>
<dbReference type="AlphaFoldDB" id="A0A1S2VBG0"/>
<feature type="domain" description="TonB-dependent receptor plug" evidence="8">
    <location>
        <begin position="133"/>
        <end position="259"/>
    </location>
</feature>
<keyword evidence="6 7" id="KW-0998">Cell outer membrane</keyword>
<dbReference type="EMBL" id="MORL01000029">
    <property type="protein sequence ID" value="OIN56064.1"/>
    <property type="molecule type" value="Genomic_DNA"/>
</dbReference>
<dbReference type="InterPro" id="IPR036942">
    <property type="entry name" value="Beta-barrel_TonB_sf"/>
</dbReference>
<accession>A0A1S2VBG0</accession>
<dbReference type="Gene3D" id="2.40.170.20">
    <property type="entry name" value="TonB-dependent receptor, beta-barrel domain"/>
    <property type="match status" value="1"/>
</dbReference>
<dbReference type="Pfam" id="PF13715">
    <property type="entry name" value="CarbopepD_reg_2"/>
    <property type="match status" value="1"/>
</dbReference>
<dbReference type="InterPro" id="IPR008969">
    <property type="entry name" value="CarboxyPept-like_regulatory"/>
</dbReference>
<keyword evidence="3 7" id="KW-1134">Transmembrane beta strand</keyword>
<dbReference type="PROSITE" id="PS52016">
    <property type="entry name" value="TONB_DEPENDENT_REC_3"/>
    <property type="match status" value="1"/>
</dbReference>
<dbReference type="InterPro" id="IPR023997">
    <property type="entry name" value="TonB-dep_OMP_SusC/RagA_CS"/>
</dbReference>
<sequence>MQHILPTHSFDRGRVRDRLRNLVLFALFICLAFSALAQKQITGKVIDAASGDVLAGATVQIKAANQGATTDAEGRYRLSIPADLASPVLIFSFIGYQPLEVAVGNRSVVDVRLSNATNALNEVVVVGYGVQNRRDITTAIGSVRARDIANQPVVSFDNALAARIAGVQVTQTSGAPGAALQVRVRGTGSISAGLDPLYVIDGVPLARDTKFATGSTNTQFPDNPINVLSTINTDDIESIEVLKDASAAAIYGSRGSNGVVLLTTKRGKEGKTTINYDTYAGVQNVSKKLDLLNAYQYATLNAEAKNNAYIDRNPTGKITDPNDVRQRGVGAPSTLIPPQVVPYLSGQSGLTNTDWQDEIFRSAPIQNHTLSISGGNTNVRYFVSGNYLDQRGTVINSGYKRYGARANLDIKSGRLTVGFNLNPSYSYHDLIKAEGPYLADGIIGLAVQMAPIWPVYNPDGTYNFDANGWGYGATSILNPVAIAREVKDKLGQLRLLGNAYAQYDIAAGLSYRLSLGGDINNFQRDYYRPSTVEIRDRKGPSIPTGFSRTQNAINWLMEHTLNYNRSFGKHNVSTLLGFSAQKDRRTATELTATNFPNDLVQTLNAGQVSAGGSDIQEWSLLSYLGRVQYDYAGKYLLSGAIRADASSRFGAANRWGYFPSISAGWNISQESFLKNASWVNDLKIRASYGLTGNFQIPNYGSVSLLNYQNYILGSDVLVSGLAPGNSANDRLKWETTAMFDVGFDANFFRNQLTLTVDYYNANTSNLLLNVPVPRASGFSTELQNIGKVNNQGLEVTLGTQQTFGRFRWNASANIATNQNKVKALGPSGDPIIVSGGVAGAQFITRIGEPIGQYWTMQLDGVFRNQAAVDAYPHTSTTKPGDFKFVDINKDGKIDFSSDRTVTGSYFPKYTFGFNTNLSYADFDLGATIQGTQGNKILNLIRRYIYNSEGNGNQFRGALDRWQSDTNPGSGLVNRANRLATGSNGEISTWHIEDGSFVRIRTLTLGYTLPKALLQRLRLNRARLYVTTQNPFTFTKYSGYNPEVSARPDNALSPGEDYGTYPIARTTSIGLNLSF</sequence>
<keyword evidence="5 7" id="KW-0472">Membrane</keyword>
<dbReference type="InterPro" id="IPR023996">
    <property type="entry name" value="TonB-dep_OMP_SusC/RagA"/>
</dbReference>
<dbReference type="SUPFAM" id="SSF49464">
    <property type="entry name" value="Carboxypeptidase regulatory domain-like"/>
    <property type="match status" value="1"/>
</dbReference>
<dbReference type="OrthoDB" id="9768177at2"/>